<reference evidence="2" key="1">
    <citation type="submission" date="2020-03" db="EMBL/GenBank/DDBJ databases">
        <title>The deep terrestrial virosphere.</title>
        <authorList>
            <person name="Holmfeldt K."/>
            <person name="Nilsson E."/>
            <person name="Simone D."/>
            <person name="Lopez-Fernandez M."/>
            <person name="Wu X."/>
            <person name="de Brujin I."/>
            <person name="Lundin D."/>
            <person name="Andersson A."/>
            <person name="Bertilsson S."/>
            <person name="Dopson M."/>
        </authorList>
    </citation>
    <scope>NUCLEOTIDE SEQUENCE</scope>
    <source>
        <strain evidence="2">MM415B00355</strain>
    </source>
</reference>
<sequence>MNPRRVAELLGLSYQTVSTAIESGALPSVAYESKGGAPRRLVRVRDVRDWRDLLVRRFSLVGTAAGTRKAEEIENKEV</sequence>
<protein>
    <submittedName>
        <fullName evidence="2">Putative DNA binding, helix-turn-helix domain containing protein</fullName>
    </submittedName>
</protein>
<dbReference type="Pfam" id="PF12728">
    <property type="entry name" value="HTH_17"/>
    <property type="match status" value="1"/>
</dbReference>
<proteinExistence type="predicted"/>
<feature type="domain" description="Helix-turn-helix" evidence="1">
    <location>
        <begin position="6"/>
        <end position="50"/>
    </location>
</feature>
<dbReference type="InterPro" id="IPR041657">
    <property type="entry name" value="HTH_17"/>
</dbReference>
<evidence type="ECO:0000259" key="1">
    <source>
        <dbReference type="Pfam" id="PF12728"/>
    </source>
</evidence>
<dbReference type="AlphaFoldDB" id="A0A6M3J922"/>
<organism evidence="2">
    <name type="scientific">viral metagenome</name>
    <dbReference type="NCBI Taxonomy" id="1070528"/>
    <lineage>
        <taxon>unclassified sequences</taxon>
        <taxon>metagenomes</taxon>
        <taxon>organismal metagenomes</taxon>
    </lineage>
</organism>
<evidence type="ECO:0000313" key="2">
    <source>
        <dbReference type="EMBL" id="QJA66353.1"/>
    </source>
</evidence>
<gene>
    <name evidence="2" type="ORF">MM415B00355_0053</name>
</gene>
<accession>A0A6M3J922</accession>
<name>A0A6M3J922_9ZZZZ</name>
<dbReference type="InterPro" id="IPR009061">
    <property type="entry name" value="DNA-bd_dom_put_sf"/>
</dbReference>
<dbReference type="SUPFAM" id="SSF46955">
    <property type="entry name" value="Putative DNA-binding domain"/>
    <property type="match status" value="1"/>
</dbReference>
<dbReference type="EMBL" id="MT141553">
    <property type="protein sequence ID" value="QJA66353.1"/>
    <property type="molecule type" value="Genomic_DNA"/>
</dbReference>